<reference evidence="3" key="1">
    <citation type="submission" date="2016-03" db="EMBL/GenBank/DDBJ databases">
        <title>Mechanisms controlling the formation of the plant cell surface in tip-growing cells are functionally conserved among land plants.</title>
        <authorList>
            <person name="Honkanen S."/>
            <person name="Jones V.A."/>
            <person name="Morieri G."/>
            <person name="Champion C."/>
            <person name="Hetherington A.J."/>
            <person name="Kelly S."/>
            <person name="Saint-Marcoux D."/>
            <person name="Proust H."/>
            <person name="Prescott H."/>
            <person name="Dolan L."/>
        </authorList>
    </citation>
    <scope>NUCLEOTIDE SEQUENCE [LARGE SCALE GENOMIC DNA]</scope>
    <source>
        <tissue evidence="3">Whole gametophyte</tissue>
    </source>
</reference>
<dbReference type="InterPro" id="IPR036397">
    <property type="entry name" value="RNaseH_sf"/>
</dbReference>
<feature type="compositionally biased region" description="Basic and acidic residues" evidence="1">
    <location>
        <begin position="332"/>
        <end position="342"/>
    </location>
</feature>
<accession>A0A176W3P5</accession>
<gene>
    <name evidence="3" type="ORF">AXG93_3337s1130</name>
</gene>
<comment type="caution">
    <text evidence="3">The sequence shown here is derived from an EMBL/GenBank/DDBJ whole genome shotgun (WGS) entry which is preliminary data.</text>
</comment>
<dbReference type="EMBL" id="LVLJ01001855">
    <property type="protein sequence ID" value="OAE27650.1"/>
    <property type="molecule type" value="Genomic_DNA"/>
</dbReference>
<dbReference type="InterPro" id="IPR012337">
    <property type="entry name" value="RNaseH-like_sf"/>
</dbReference>
<dbReference type="InterPro" id="IPR050951">
    <property type="entry name" value="Retrovirus_Pol_polyprotein"/>
</dbReference>
<evidence type="ECO:0000313" key="3">
    <source>
        <dbReference type="EMBL" id="OAE27650.1"/>
    </source>
</evidence>
<organism evidence="3 4">
    <name type="scientific">Marchantia polymorpha subsp. ruderalis</name>
    <dbReference type="NCBI Taxonomy" id="1480154"/>
    <lineage>
        <taxon>Eukaryota</taxon>
        <taxon>Viridiplantae</taxon>
        <taxon>Streptophyta</taxon>
        <taxon>Embryophyta</taxon>
        <taxon>Marchantiophyta</taxon>
        <taxon>Marchantiopsida</taxon>
        <taxon>Marchantiidae</taxon>
        <taxon>Marchantiales</taxon>
        <taxon>Marchantiaceae</taxon>
        <taxon>Marchantia</taxon>
    </lineage>
</organism>
<protein>
    <recommendedName>
        <fullName evidence="2">Integrase zinc-binding domain-containing protein</fullName>
    </recommendedName>
</protein>
<feature type="region of interest" description="Disordered" evidence="1">
    <location>
        <begin position="332"/>
        <end position="356"/>
    </location>
</feature>
<evidence type="ECO:0000313" key="4">
    <source>
        <dbReference type="Proteomes" id="UP000077202"/>
    </source>
</evidence>
<keyword evidence="4" id="KW-1185">Reference proteome</keyword>
<feature type="domain" description="Integrase zinc-binding" evidence="2">
    <location>
        <begin position="43"/>
        <end position="85"/>
    </location>
</feature>
<evidence type="ECO:0000256" key="1">
    <source>
        <dbReference type="SAM" id="MobiDB-lite"/>
    </source>
</evidence>
<dbReference type="InterPro" id="IPR041588">
    <property type="entry name" value="Integrase_H2C2"/>
</dbReference>
<dbReference type="SUPFAM" id="SSF53098">
    <property type="entry name" value="Ribonuclease H-like"/>
    <property type="match status" value="1"/>
</dbReference>
<sequence length="400" mass="46883">MVPGRVGAKEGDRVLQRAKRSRLEGSHVLRVWENGRIRVVPHPAQRARIVRHAHEELEHFGVKRTYSLLLGQYWWRGMHTQIRGWSFSVLCDKALIDLHTMSRDHREADGLAERVVQTMKSTLRKYDLQKGHLGNWDIQLPWLAMGYRFSRQASLASFSPYFLLYGRDLDLPTSIRRESSKVMSLDDPNMWMRRRRSFVEKSSVGLTRTEEFSYGPLLSSGRHGTNGWKTTDYIDPKRRAIALRVMHILRPARTMYVTAWQVKFFERILKVQGVHWARIFHDLVWVNATDRCTGPLVNHLTPFLVIFFQGMGLLTREKERRFPKEREILTAESSEGTKDETCRPSIPPQTTARRPVQVEVVRRREKPERRVAKRRRVVNDDEGDLALRVRRTETEVDVIR</sequence>
<dbReference type="Proteomes" id="UP000077202">
    <property type="component" value="Unassembled WGS sequence"/>
</dbReference>
<name>A0A176W3P5_MARPO</name>
<dbReference type="PANTHER" id="PTHR37984">
    <property type="entry name" value="PROTEIN CBG26694"/>
    <property type="match status" value="1"/>
</dbReference>
<dbReference type="Gene3D" id="3.30.420.10">
    <property type="entry name" value="Ribonuclease H-like superfamily/Ribonuclease H"/>
    <property type="match status" value="1"/>
</dbReference>
<evidence type="ECO:0000259" key="2">
    <source>
        <dbReference type="Pfam" id="PF17921"/>
    </source>
</evidence>
<dbReference type="GO" id="GO:0003676">
    <property type="term" value="F:nucleic acid binding"/>
    <property type="evidence" value="ECO:0007669"/>
    <property type="project" value="InterPro"/>
</dbReference>
<dbReference type="AlphaFoldDB" id="A0A176W3P5"/>
<dbReference type="PANTHER" id="PTHR37984:SF5">
    <property type="entry name" value="PROTEIN NYNRIN-LIKE"/>
    <property type="match status" value="1"/>
</dbReference>
<dbReference type="Pfam" id="PF17921">
    <property type="entry name" value="Integrase_H2C2"/>
    <property type="match status" value="1"/>
</dbReference>
<proteinExistence type="predicted"/>